<dbReference type="AlphaFoldDB" id="A0A9D9J2I1"/>
<dbReference type="Gene3D" id="3.30.930.10">
    <property type="entry name" value="Bira Bifunctional Protein, Domain 2"/>
    <property type="match status" value="1"/>
</dbReference>
<comment type="caution">
    <text evidence="2">The sequence shown here is derived from an EMBL/GenBank/DDBJ whole genome shotgun (WGS) entry which is preliminary data.</text>
</comment>
<dbReference type="InterPro" id="IPR004143">
    <property type="entry name" value="BPL_LPL_catalytic"/>
</dbReference>
<sequence>LEAKIKWPNDIYVGDRKICGILIENGVRSGSLARSIIGIGLNLNQTEWGTTAPNPTSLAAECPGGGPYFPEKELETLVSDIFSRLESKDTAEIRAGYKRKMYRIGEFHEYENKRDGGKFYGKIIGTTEKGTLLVQDREGAVKEFAFKEIGYII</sequence>
<dbReference type="SUPFAM" id="SSF55681">
    <property type="entry name" value="Class II aaRS and biotin synthetases"/>
    <property type="match status" value="1"/>
</dbReference>
<keyword evidence="2" id="KW-0436">Ligase</keyword>
<dbReference type="Proteomes" id="UP000823772">
    <property type="component" value="Unassembled WGS sequence"/>
</dbReference>
<dbReference type="PROSITE" id="PS51733">
    <property type="entry name" value="BPL_LPL_CATALYTIC"/>
    <property type="match status" value="1"/>
</dbReference>
<accession>A0A9D9J2I1</accession>
<organism evidence="2 3">
    <name type="scientific">Candidatus Merdivivens faecigallinarum</name>
    <dbReference type="NCBI Taxonomy" id="2840871"/>
    <lineage>
        <taxon>Bacteria</taxon>
        <taxon>Pseudomonadati</taxon>
        <taxon>Bacteroidota</taxon>
        <taxon>Bacteroidia</taxon>
        <taxon>Bacteroidales</taxon>
        <taxon>Muribaculaceae</taxon>
        <taxon>Muribaculaceae incertae sedis</taxon>
        <taxon>Candidatus Merdivivens</taxon>
    </lineage>
</organism>
<reference evidence="2" key="2">
    <citation type="journal article" date="2021" name="PeerJ">
        <title>Extensive microbial diversity within the chicken gut microbiome revealed by metagenomics and culture.</title>
        <authorList>
            <person name="Gilroy R."/>
            <person name="Ravi A."/>
            <person name="Getino M."/>
            <person name="Pursley I."/>
            <person name="Horton D.L."/>
            <person name="Alikhan N.F."/>
            <person name="Baker D."/>
            <person name="Gharbi K."/>
            <person name="Hall N."/>
            <person name="Watson M."/>
            <person name="Adriaenssens E.M."/>
            <person name="Foster-Nyarko E."/>
            <person name="Jarju S."/>
            <person name="Secka A."/>
            <person name="Antonio M."/>
            <person name="Oren A."/>
            <person name="Chaudhuri R.R."/>
            <person name="La Ragione R."/>
            <person name="Hildebrand F."/>
            <person name="Pallen M.J."/>
        </authorList>
    </citation>
    <scope>NUCLEOTIDE SEQUENCE</scope>
    <source>
        <strain evidence="2">B3-2255</strain>
    </source>
</reference>
<dbReference type="Pfam" id="PF03099">
    <property type="entry name" value="BPL_LplA_LipB"/>
    <property type="match status" value="1"/>
</dbReference>
<dbReference type="InterPro" id="IPR045864">
    <property type="entry name" value="aa-tRNA-synth_II/BPL/LPL"/>
</dbReference>
<dbReference type="GO" id="GO:0004077">
    <property type="term" value="F:biotin--[biotin carboxyl-carrier protein] ligase activity"/>
    <property type="evidence" value="ECO:0007669"/>
    <property type="project" value="TreeGrafter"/>
</dbReference>
<proteinExistence type="predicted"/>
<reference evidence="2" key="1">
    <citation type="submission" date="2020-10" db="EMBL/GenBank/DDBJ databases">
        <authorList>
            <person name="Gilroy R."/>
        </authorList>
    </citation>
    <scope>NUCLEOTIDE SEQUENCE</scope>
    <source>
        <strain evidence="2">B3-2255</strain>
    </source>
</reference>
<evidence type="ECO:0000313" key="2">
    <source>
        <dbReference type="EMBL" id="MBO8482440.1"/>
    </source>
</evidence>
<evidence type="ECO:0000259" key="1">
    <source>
        <dbReference type="PROSITE" id="PS51733"/>
    </source>
</evidence>
<feature type="non-terminal residue" evidence="2">
    <location>
        <position position="1"/>
    </location>
</feature>
<dbReference type="GO" id="GO:0005737">
    <property type="term" value="C:cytoplasm"/>
    <property type="evidence" value="ECO:0007669"/>
    <property type="project" value="TreeGrafter"/>
</dbReference>
<feature type="domain" description="BPL/LPL catalytic" evidence="1">
    <location>
        <begin position="1"/>
        <end position="90"/>
    </location>
</feature>
<evidence type="ECO:0000313" key="3">
    <source>
        <dbReference type="Proteomes" id="UP000823772"/>
    </source>
</evidence>
<dbReference type="PANTHER" id="PTHR12835">
    <property type="entry name" value="BIOTIN PROTEIN LIGASE"/>
    <property type="match status" value="1"/>
</dbReference>
<dbReference type="EMBL" id="JADILY010000165">
    <property type="protein sequence ID" value="MBO8482440.1"/>
    <property type="molecule type" value="Genomic_DNA"/>
</dbReference>
<protein>
    <submittedName>
        <fullName evidence="2">Biotin--[acetyl-CoA-carboxylase] ligase</fullName>
    </submittedName>
</protein>
<gene>
    <name evidence="2" type="ORF">IAC87_07865</name>
</gene>
<name>A0A9D9J2I1_9BACT</name>
<dbReference type="PANTHER" id="PTHR12835:SF5">
    <property type="entry name" value="BIOTIN--PROTEIN LIGASE"/>
    <property type="match status" value="1"/>
</dbReference>